<evidence type="ECO:0000313" key="7">
    <source>
        <dbReference type="EMBL" id="JAS48975.1"/>
    </source>
</evidence>
<proteinExistence type="predicted"/>
<dbReference type="AlphaFoldDB" id="A0A1B6FFK6"/>
<dbReference type="InterPro" id="IPR039871">
    <property type="entry name" value="FAM8A1"/>
</dbReference>
<feature type="transmembrane region" description="Helical" evidence="5">
    <location>
        <begin position="250"/>
        <end position="269"/>
    </location>
</feature>
<keyword evidence="4 5" id="KW-0472">Membrane</keyword>
<dbReference type="GO" id="GO:0016020">
    <property type="term" value="C:membrane"/>
    <property type="evidence" value="ECO:0007669"/>
    <property type="project" value="UniProtKB-SubCell"/>
</dbReference>
<organism evidence="7">
    <name type="scientific">Cuerna arida</name>
    <dbReference type="NCBI Taxonomy" id="1464854"/>
    <lineage>
        <taxon>Eukaryota</taxon>
        <taxon>Metazoa</taxon>
        <taxon>Ecdysozoa</taxon>
        <taxon>Arthropoda</taxon>
        <taxon>Hexapoda</taxon>
        <taxon>Insecta</taxon>
        <taxon>Pterygota</taxon>
        <taxon>Neoptera</taxon>
        <taxon>Paraneoptera</taxon>
        <taxon>Hemiptera</taxon>
        <taxon>Auchenorrhyncha</taxon>
        <taxon>Membracoidea</taxon>
        <taxon>Cicadellidae</taxon>
        <taxon>Cicadellinae</taxon>
        <taxon>Proconiini</taxon>
        <taxon>Cuerna</taxon>
    </lineage>
</organism>
<dbReference type="PANTHER" id="PTHR13659:SF5">
    <property type="entry name" value="PROTEIN FAM8A1"/>
    <property type="match status" value="1"/>
</dbReference>
<name>A0A1B6FFK6_9HEMI</name>
<reference evidence="7" key="1">
    <citation type="submission" date="2015-11" db="EMBL/GenBank/DDBJ databases">
        <title>De novo transcriptome assembly of four potential Pierce s Disease insect vectors from Arizona vineyards.</title>
        <authorList>
            <person name="Tassone E.E."/>
        </authorList>
    </citation>
    <scope>NUCLEOTIDE SEQUENCE</scope>
</reference>
<protein>
    <recommendedName>
        <fullName evidence="6">RDD domain-containing protein</fullName>
    </recommendedName>
</protein>
<evidence type="ECO:0000256" key="4">
    <source>
        <dbReference type="ARBA" id="ARBA00023136"/>
    </source>
</evidence>
<keyword evidence="2 5" id="KW-0812">Transmembrane</keyword>
<sequence length="297" mass="33920">MTTSNEGSKDITNEENSPLKTQKKSFLTDKYFSDLEQWLHEAYMWQGVAASFPYFLMCNQYMSQFSVNNASIGNFQNPFNPNDTTLNGNLGFQPVGLQNRTANRNGIQCKIPALWKRLLAEFLDFLILFILKLAVTWIAIDFFEIIDLAKFDLDGLQLDMKKMDYKVALQMTHNIMILEIIHRIVVCIFETFWLAGGVAGRVGGATPGKSMMGLRVVRCESVIPLSESDETVIVYPGSDLGLGWSFVRSFMKNLVLAVFLPFVATFYYFPFNRACYDMMCNTIVIEEPIIQHRPHQH</sequence>
<dbReference type="EMBL" id="GECZ01020794">
    <property type="protein sequence ID" value="JAS48975.1"/>
    <property type="molecule type" value="Transcribed_RNA"/>
</dbReference>
<keyword evidence="3 5" id="KW-1133">Transmembrane helix</keyword>
<evidence type="ECO:0000256" key="1">
    <source>
        <dbReference type="ARBA" id="ARBA00004141"/>
    </source>
</evidence>
<evidence type="ECO:0000256" key="2">
    <source>
        <dbReference type="ARBA" id="ARBA00022692"/>
    </source>
</evidence>
<dbReference type="PANTHER" id="PTHR13659">
    <property type="entry name" value="AUTOSOMAL HIGHLY CONSERVED PROTEIN"/>
    <property type="match status" value="1"/>
</dbReference>
<dbReference type="Pfam" id="PF06271">
    <property type="entry name" value="RDD"/>
    <property type="match status" value="1"/>
</dbReference>
<dbReference type="InterPro" id="IPR010432">
    <property type="entry name" value="RDD"/>
</dbReference>
<comment type="subcellular location">
    <subcellularLocation>
        <location evidence="1">Membrane</location>
        <topology evidence="1">Multi-pass membrane protein</topology>
    </subcellularLocation>
</comment>
<evidence type="ECO:0000256" key="5">
    <source>
        <dbReference type="SAM" id="Phobius"/>
    </source>
</evidence>
<gene>
    <name evidence="7" type="ORF">g.33042</name>
</gene>
<accession>A0A1B6FFK6</accession>
<evidence type="ECO:0000256" key="3">
    <source>
        <dbReference type="ARBA" id="ARBA00022989"/>
    </source>
</evidence>
<evidence type="ECO:0000259" key="6">
    <source>
        <dbReference type="Pfam" id="PF06271"/>
    </source>
</evidence>
<feature type="transmembrane region" description="Helical" evidence="5">
    <location>
        <begin position="118"/>
        <end position="140"/>
    </location>
</feature>
<feature type="domain" description="RDD" evidence="6">
    <location>
        <begin position="112"/>
        <end position="218"/>
    </location>
</feature>